<dbReference type="GO" id="GO:0008641">
    <property type="term" value="F:ubiquitin-like modifier activating enzyme activity"/>
    <property type="evidence" value="ECO:0007669"/>
    <property type="project" value="InterPro"/>
</dbReference>
<feature type="domain" description="THIF-type NAD/FAD binding fold" evidence="1">
    <location>
        <begin position="22"/>
        <end position="178"/>
    </location>
</feature>
<dbReference type="PANTHER" id="PTHR43267:SF1">
    <property type="entry name" value="TRNA THREONYLCARBAMOYLADENOSINE DEHYDRATASE"/>
    <property type="match status" value="1"/>
</dbReference>
<dbReference type="Gene3D" id="3.40.50.720">
    <property type="entry name" value="NAD(P)-binding Rossmann-like Domain"/>
    <property type="match status" value="1"/>
</dbReference>
<dbReference type="InterPro" id="IPR000594">
    <property type="entry name" value="ThiF_NAD_FAD-bd"/>
</dbReference>
<dbReference type="Pfam" id="PF00899">
    <property type="entry name" value="ThiF"/>
    <property type="match status" value="1"/>
</dbReference>
<organism evidence="2 3">
    <name type="scientific">Candidatus Terrybacteria bacterium RIFCSPLOWO2_01_FULL_40_23</name>
    <dbReference type="NCBI Taxonomy" id="1802366"/>
    <lineage>
        <taxon>Bacteria</taxon>
        <taxon>Candidatus Terryibacteriota</taxon>
    </lineage>
</organism>
<sequence>MKKIVYEPENVSENYYAERTDRNIGWLTPEEQQLLRNSVMAVAGNGGMGGLLSAVLLRAGIGEIRISDKEDFDISNINRQFAARYDTIGKSKALETAKELRRITPDARIVVYPEGIAETTVDDFVKGCSLIFDEIEFFAISARILLHQKARAYNVPVMNCNVVGFGTRLFLYTPTSATMEEQLGLTYEEACELEHSARSGNPNARQEIIDRVMTGLVPELPQYKADDHKIVLKRLLQEGKASIFATNPPLSTGFVADRAILYLLRNSTNKRTIVTAPVMPGYLYFDAAKMEAKIIREKWW</sequence>
<dbReference type="GO" id="GO:0061504">
    <property type="term" value="P:cyclic threonylcarbamoyladenosine biosynthetic process"/>
    <property type="evidence" value="ECO:0007669"/>
    <property type="project" value="TreeGrafter"/>
</dbReference>
<dbReference type="PANTHER" id="PTHR43267">
    <property type="entry name" value="TRNA THREONYLCARBAMOYLADENOSINE DEHYDRATASE"/>
    <property type="match status" value="1"/>
</dbReference>
<evidence type="ECO:0000313" key="3">
    <source>
        <dbReference type="Proteomes" id="UP000176951"/>
    </source>
</evidence>
<protein>
    <recommendedName>
        <fullName evidence="1">THIF-type NAD/FAD binding fold domain-containing protein</fullName>
    </recommendedName>
</protein>
<name>A0A1G2PX22_9BACT</name>
<dbReference type="AlphaFoldDB" id="A0A1G2PX22"/>
<dbReference type="InterPro" id="IPR035985">
    <property type="entry name" value="Ubiquitin-activating_enz"/>
</dbReference>
<accession>A0A1G2PX22</accession>
<dbReference type="GO" id="GO:0061503">
    <property type="term" value="F:tRNA threonylcarbamoyladenosine dehydratase"/>
    <property type="evidence" value="ECO:0007669"/>
    <property type="project" value="TreeGrafter"/>
</dbReference>
<dbReference type="CDD" id="cd01483">
    <property type="entry name" value="E1_enzyme_family"/>
    <property type="match status" value="1"/>
</dbReference>
<evidence type="ECO:0000313" key="2">
    <source>
        <dbReference type="EMBL" id="OHA52161.1"/>
    </source>
</evidence>
<evidence type="ECO:0000259" key="1">
    <source>
        <dbReference type="Pfam" id="PF00899"/>
    </source>
</evidence>
<dbReference type="SUPFAM" id="SSF69572">
    <property type="entry name" value="Activating enzymes of the ubiquitin-like proteins"/>
    <property type="match status" value="1"/>
</dbReference>
<proteinExistence type="predicted"/>
<dbReference type="InterPro" id="IPR045886">
    <property type="entry name" value="ThiF/MoeB/HesA"/>
</dbReference>
<dbReference type="Proteomes" id="UP000176951">
    <property type="component" value="Unassembled WGS sequence"/>
</dbReference>
<reference evidence="2 3" key="1">
    <citation type="journal article" date="2016" name="Nat. Commun.">
        <title>Thousands of microbial genomes shed light on interconnected biogeochemical processes in an aquifer system.</title>
        <authorList>
            <person name="Anantharaman K."/>
            <person name="Brown C.T."/>
            <person name="Hug L.A."/>
            <person name="Sharon I."/>
            <person name="Castelle C.J."/>
            <person name="Probst A.J."/>
            <person name="Thomas B.C."/>
            <person name="Singh A."/>
            <person name="Wilkins M.J."/>
            <person name="Karaoz U."/>
            <person name="Brodie E.L."/>
            <person name="Williams K.H."/>
            <person name="Hubbard S.S."/>
            <person name="Banfield J.F."/>
        </authorList>
    </citation>
    <scope>NUCLEOTIDE SEQUENCE [LARGE SCALE GENOMIC DNA]</scope>
</reference>
<dbReference type="EMBL" id="MHSW01000012">
    <property type="protein sequence ID" value="OHA52161.1"/>
    <property type="molecule type" value="Genomic_DNA"/>
</dbReference>
<gene>
    <name evidence="2" type="ORF">A3A97_04595</name>
</gene>
<comment type="caution">
    <text evidence="2">The sequence shown here is derived from an EMBL/GenBank/DDBJ whole genome shotgun (WGS) entry which is preliminary data.</text>
</comment>